<dbReference type="AlphaFoldDB" id="A0A0A9CHW6"/>
<reference evidence="1" key="1">
    <citation type="submission" date="2014-09" db="EMBL/GenBank/DDBJ databases">
        <authorList>
            <person name="Magalhaes I.L.F."/>
            <person name="Oliveira U."/>
            <person name="Santos F.R."/>
            <person name="Vidigal T.H.D.A."/>
            <person name="Brescovit A.D."/>
            <person name="Santos A.J."/>
        </authorList>
    </citation>
    <scope>NUCLEOTIDE SEQUENCE</scope>
    <source>
        <tissue evidence="1">Shoot tissue taken approximately 20 cm above the soil surface</tissue>
    </source>
</reference>
<organism evidence="1">
    <name type="scientific">Arundo donax</name>
    <name type="common">Giant reed</name>
    <name type="synonym">Donax arundinaceus</name>
    <dbReference type="NCBI Taxonomy" id="35708"/>
    <lineage>
        <taxon>Eukaryota</taxon>
        <taxon>Viridiplantae</taxon>
        <taxon>Streptophyta</taxon>
        <taxon>Embryophyta</taxon>
        <taxon>Tracheophyta</taxon>
        <taxon>Spermatophyta</taxon>
        <taxon>Magnoliopsida</taxon>
        <taxon>Liliopsida</taxon>
        <taxon>Poales</taxon>
        <taxon>Poaceae</taxon>
        <taxon>PACMAD clade</taxon>
        <taxon>Arundinoideae</taxon>
        <taxon>Arundineae</taxon>
        <taxon>Arundo</taxon>
    </lineage>
</organism>
<dbReference type="EMBL" id="GBRH01223842">
    <property type="protein sequence ID" value="JAD74053.1"/>
    <property type="molecule type" value="Transcribed_RNA"/>
</dbReference>
<protein>
    <submittedName>
        <fullName evidence="1">Uncharacterized protein</fullName>
    </submittedName>
</protein>
<proteinExistence type="predicted"/>
<reference evidence="1" key="2">
    <citation type="journal article" date="2015" name="Data Brief">
        <title>Shoot transcriptome of the giant reed, Arundo donax.</title>
        <authorList>
            <person name="Barrero R.A."/>
            <person name="Guerrero F.D."/>
            <person name="Moolhuijzen P."/>
            <person name="Goolsby J.A."/>
            <person name="Tidwell J."/>
            <person name="Bellgard S.E."/>
            <person name="Bellgard M.I."/>
        </authorList>
    </citation>
    <scope>NUCLEOTIDE SEQUENCE</scope>
    <source>
        <tissue evidence="1">Shoot tissue taken approximately 20 cm above the soil surface</tissue>
    </source>
</reference>
<sequence>MPRGVWDAVIQLTNGKEYQIFLFYYFCKH</sequence>
<accession>A0A0A9CHW6</accession>
<name>A0A0A9CHW6_ARUDO</name>
<evidence type="ECO:0000313" key="1">
    <source>
        <dbReference type="EMBL" id="JAD74053.1"/>
    </source>
</evidence>